<gene>
    <name evidence="2" type="ORF">LCGC14_2490670</name>
</gene>
<keyword evidence="1" id="KW-0812">Transmembrane</keyword>
<dbReference type="EMBL" id="LAZR01039469">
    <property type="protein sequence ID" value="KKL16926.1"/>
    <property type="molecule type" value="Genomic_DNA"/>
</dbReference>
<evidence type="ECO:0000313" key="2">
    <source>
        <dbReference type="EMBL" id="KKL16926.1"/>
    </source>
</evidence>
<sequence length="89" mass="9681">MPVETFHTLIARNKRNSFILIFGFMVFFVAMGLIIGVVWGGYTDDLGRYHANWGFGAMVAIIAGVVAFFLTLGSFFGGDSVLLGVSRAK</sequence>
<name>A0A0F9DGN8_9ZZZZ</name>
<accession>A0A0F9DGN8</accession>
<organism evidence="2">
    <name type="scientific">marine sediment metagenome</name>
    <dbReference type="NCBI Taxonomy" id="412755"/>
    <lineage>
        <taxon>unclassified sequences</taxon>
        <taxon>metagenomes</taxon>
        <taxon>ecological metagenomes</taxon>
    </lineage>
</organism>
<keyword evidence="1" id="KW-1133">Transmembrane helix</keyword>
<reference evidence="2" key="1">
    <citation type="journal article" date="2015" name="Nature">
        <title>Complex archaea that bridge the gap between prokaryotes and eukaryotes.</title>
        <authorList>
            <person name="Spang A."/>
            <person name="Saw J.H."/>
            <person name="Jorgensen S.L."/>
            <person name="Zaremba-Niedzwiedzka K."/>
            <person name="Martijn J."/>
            <person name="Lind A.E."/>
            <person name="van Eijk R."/>
            <person name="Schleper C."/>
            <person name="Guy L."/>
            <person name="Ettema T.J."/>
        </authorList>
    </citation>
    <scope>NUCLEOTIDE SEQUENCE</scope>
</reference>
<comment type="caution">
    <text evidence="2">The sequence shown here is derived from an EMBL/GenBank/DDBJ whole genome shotgun (WGS) entry which is preliminary data.</text>
</comment>
<feature type="transmembrane region" description="Helical" evidence="1">
    <location>
        <begin position="18"/>
        <end position="42"/>
    </location>
</feature>
<evidence type="ECO:0000256" key="1">
    <source>
        <dbReference type="SAM" id="Phobius"/>
    </source>
</evidence>
<feature type="transmembrane region" description="Helical" evidence="1">
    <location>
        <begin position="54"/>
        <end position="77"/>
    </location>
</feature>
<protein>
    <submittedName>
        <fullName evidence="2">Uncharacterized protein</fullName>
    </submittedName>
</protein>
<dbReference type="AlphaFoldDB" id="A0A0F9DGN8"/>
<proteinExistence type="predicted"/>
<keyword evidence="1" id="KW-0472">Membrane</keyword>
<feature type="non-terminal residue" evidence="2">
    <location>
        <position position="89"/>
    </location>
</feature>